<dbReference type="Proteomes" id="UP000254258">
    <property type="component" value="Unassembled WGS sequence"/>
</dbReference>
<sequence length="136" mass="15012">MEVGYNGPCRQEVRVVIEQLASLPNGVLGFRMSGLVTAQDYENVMVPDIEAAFALNPKLRLVVHVGEDFLGFAPGAMWDDVKLGFRHISGWERTALVTDVGWIRAMSGVFGFAMPTHFKLFSNLELAEAVRWAGSI</sequence>
<dbReference type="Pfam" id="PF11964">
    <property type="entry name" value="SpoIIAA-like"/>
    <property type="match status" value="1"/>
</dbReference>
<evidence type="ECO:0000313" key="2">
    <source>
        <dbReference type="Proteomes" id="UP000254258"/>
    </source>
</evidence>
<dbReference type="SUPFAM" id="SSF52091">
    <property type="entry name" value="SpoIIaa-like"/>
    <property type="match status" value="1"/>
</dbReference>
<dbReference type="InterPro" id="IPR021866">
    <property type="entry name" value="SpoIIAA-like"/>
</dbReference>
<organism evidence="1 2">
    <name type="scientific">Dyella monticola</name>
    <dbReference type="NCBI Taxonomy" id="1927958"/>
    <lineage>
        <taxon>Bacteria</taxon>
        <taxon>Pseudomonadati</taxon>
        <taxon>Pseudomonadota</taxon>
        <taxon>Gammaproteobacteria</taxon>
        <taxon>Lysobacterales</taxon>
        <taxon>Rhodanobacteraceae</taxon>
        <taxon>Dyella</taxon>
    </lineage>
</organism>
<accession>A0A370WV53</accession>
<protein>
    <submittedName>
        <fullName evidence="1">STAS/SEC14 domain-containing protein</fullName>
    </submittedName>
</protein>
<keyword evidence="2" id="KW-1185">Reference proteome</keyword>
<dbReference type="OrthoDB" id="555504at2"/>
<evidence type="ECO:0000313" key="1">
    <source>
        <dbReference type="EMBL" id="RDS79980.1"/>
    </source>
</evidence>
<reference evidence="1 2" key="1">
    <citation type="submission" date="2018-07" db="EMBL/GenBank/DDBJ databases">
        <title>Dyella monticola sp. nov. and Dyella psychrodurans sp. nov. isolated from monsoon evergreen broad-leaved forest soil of Dinghu Mountain, China.</title>
        <authorList>
            <person name="Gao Z."/>
            <person name="Qiu L."/>
        </authorList>
    </citation>
    <scope>NUCLEOTIDE SEQUENCE [LARGE SCALE GENOMIC DNA]</scope>
    <source>
        <strain evidence="1 2">4G-K06</strain>
    </source>
</reference>
<proteinExistence type="predicted"/>
<dbReference type="Gene3D" id="3.40.50.10600">
    <property type="entry name" value="SpoIIaa-like domains"/>
    <property type="match status" value="1"/>
</dbReference>
<dbReference type="InterPro" id="IPR038396">
    <property type="entry name" value="SpoIIAA-like_sf"/>
</dbReference>
<name>A0A370WV53_9GAMM</name>
<dbReference type="AlphaFoldDB" id="A0A370WV53"/>
<gene>
    <name evidence="1" type="ORF">DWU98_15870</name>
</gene>
<comment type="caution">
    <text evidence="1">The sequence shown here is derived from an EMBL/GenBank/DDBJ whole genome shotgun (WGS) entry which is preliminary data.</text>
</comment>
<dbReference type="EMBL" id="QRBE01000010">
    <property type="protein sequence ID" value="RDS79980.1"/>
    <property type="molecule type" value="Genomic_DNA"/>
</dbReference>
<dbReference type="InterPro" id="IPR036513">
    <property type="entry name" value="STAS_dom_sf"/>
</dbReference>